<reference evidence="1 2" key="1">
    <citation type="submission" date="2013-02" db="EMBL/GenBank/DDBJ databases">
        <title>The Genome Sequence of Enterococcus pallens BAA-351.</title>
        <authorList>
            <consortium name="The Broad Institute Genome Sequencing Platform"/>
            <consortium name="The Broad Institute Genome Sequencing Center for Infectious Disease"/>
            <person name="Earl A.M."/>
            <person name="Gilmore M.S."/>
            <person name="Lebreton F."/>
            <person name="Walker B."/>
            <person name="Young S.K."/>
            <person name="Zeng Q."/>
            <person name="Gargeya S."/>
            <person name="Fitzgerald M."/>
            <person name="Haas B."/>
            <person name="Abouelleil A."/>
            <person name="Alvarado L."/>
            <person name="Arachchi H.M."/>
            <person name="Berlin A.M."/>
            <person name="Chapman S.B."/>
            <person name="Dewar J."/>
            <person name="Goldberg J."/>
            <person name="Griggs A."/>
            <person name="Gujja S."/>
            <person name="Hansen M."/>
            <person name="Howarth C."/>
            <person name="Imamovic A."/>
            <person name="Larimer J."/>
            <person name="McCowan C."/>
            <person name="Murphy C."/>
            <person name="Neiman D."/>
            <person name="Pearson M."/>
            <person name="Priest M."/>
            <person name="Roberts A."/>
            <person name="Saif S."/>
            <person name="Shea T."/>
            <person name="Sisk P."/>
            <person name="Sykes S."/>
            <person name="Wortman J."/>
            <person name="Nusbaum C."/>
            <person name="Birren B."/>
        </authorList>
    </citation>
    <scope>NUCLEOTIDE SEQUENCE [LARGE SCALE GENOMIC DNA]</scope>
    <source>
        <strain evidence="1 2">ATCC BAA-351</strain>
    </source>
</reference>
<evidence type="ECO:0000313" key="1">
    <source>
        <dbReference type="EMBL" id="EOH86746.1"/>
    </source>
</evidence>
<dbReference type="AlphaFoldDB" id="R2S1P4"/>
<dbReference type="Proteomes" id="UP000013782">
    <property type="component" value="Unassembled WGS sequence"/>
</dbReference>
<dbReference type="OrthoDB" id="977752at2"/>
<dbReference type="eggNOG" id="ENOG50308CW">
    <property type="taxonomic scope" value="Bacteria"/>
</dbReference>
<dbReference type="RefSeq" id="WP_010760114.1">
    <property type="nucleotide sequence ID" value="NZ_ASWD01000003.1"/>
</dbReference>
<dbReference type="EMBL" id="AJAQ01000050">
    <property type="protein sequence ID" value="EOH86746.1"/>
    <property type="molecule type" value="Genomic_DNA"/>
</dbReference>
<keyword evidence="2" id="KW-1185">Reference proteome</keyword>
<name>R2S1P4_9ENTE</name>
<dbReference type="HOGENOM" id="CLU_2616482_0_0_9"/>
<gene>
    <name evidence="1" type="ORF">UAU_05192</name>
</gene>
<accession>R2S1P4</accession>
<comment type="caution">
    <text evidence="1">The sequence shown here is derived from an EMBL/GenBank/DDBJ whole genome shotgun (WGS) entry which is preliminary data.</text>
</comment>
<proteinExistence type="predicted"/>
<organism evidence="1 2">
    <name type="scientific">Enterococcus pallens ATCC BAA-351</name>
    <dbReference type="NCBI Taxonomy" id="1158607"/>
    <lineage>
        <taxon>Bacteria</taxon>
        <taxon>Bacillati</taxon>
        <taxon>Bacillota</taxon>
        <taxon>Bacilli</taxon>
        <taxon>Lactobacillales</taxon>
        <taxon>Enterococcaceae</taxon>
        <taxon>Enterococcus</taxon>
    </lineage>
</organism>
<sequence>MTDNQKIIELENKVKTLEFQQKQLIRIVLHKTPIWAKEPLNAAESVGLVELPYMGVDSNGSYDFYRILDLLYKKGLL</sequence>
<protein>
    <submittedName>
        <fullName evidence="1">Uncharacterized protein</fullName>
    </submittedName>
</protein>
<evidence type="ECO:0000313" key="2">
    <source>
        <dbReference type="Proteomes" id="UP000013782"/>
    </source>
</evidence>